<comment type="similarity">
    <text evidence="2">Belongs to the heme oxygenase family.</text>
</comment>
<dbReference type="InterPro" id="IPR016951">
    <property type="entry name" value="Haem_Oase_decyc_pln"/>
</dbReference>
<sequence>MASIAPISQSQPLFNKTQFRPRIFPSKFFININPNFTGKSSSAGCRAATTAAEKPKKRYPGEAKGFVEEMRFVAMKLHTKDQSKEGEKKAEGPPVAKWDPTIDGYMRFLVDSKLVYDTLERIVQKAVFPEYVEFRNTGLERSESLAKDLEWFEEQGHAIPEPSSPGVSFANYLEELSEKDPQAFLCHFYNTYFAHTAGGRMIGKKVAEKILNNKELEFYKWNGNLSQLLQNVREKLNSVAEVGKKVKKETVIPDPDYRIPIVLLGFAGGLVYTNNLLPAAPVGLLGLLLLVQTTRVRFVFDKEALEVKVGEQLEESGENVFVGGKNRWKYSTFVNWELWWPNFPVLVYFKETQTKPEGQVHFFPVIFVKPNSGVWLDVGAFRIDGWSVAGGHQVEYDWKLQEDGKQLYDVMVERAGPSKTSGPKQS</sequence>
<dbReference type="AlphaFoldDB" id="A0A4S4D483"/>
<keyword evidence="10" id="KW-0560">Oxidoreductase</keyword>
<dbReference type="GO" id="GO:0006788">
    <property type="term" value="P:heme oxidation"/>
    <property type="evidence" value="ECO:0007669"/>
    <property type="project" value="InterPro"/>
</dbReference>
<dbReference type="EMBL" id="SDRB02012628">
    <property type="protein sequence ID" value="THF97141.1"/>
    <property type="molecule type" value="Genomic_DNA"/>
</dbReference>
<reference evidence="12 13" key="1">
    <citation type="journal article" date="2018" name="Proc. Natl. Acad. Sci. U.S.A.">
        <title>Draft genome sequence of Camellia sinensis var. sinensis provides insights into the evolution of the tea genome and tea quality.</title>
        <authorList>
            <person name="Wei C."/>
            <person name="Yang H."/>
            <person name="Wang S."/>
            <person name="Zhao J."/>
            <person name="Liu C."/>
            <person name="Gao L."/>
            <person name="Xia E."/>
            <person name="Lu Y."/>
            <person name="Tai Y."/>
            <person name="She G."/>
            <person name="Sun J."/>
            <person name="Cao H."/>
            <person name="Tong W."/>
            <person name="Gao Q."/>
            <person name="Li Y."/>
            <person name="Deng W."/>
            <person name="Jiang X."/>
            <person name="Wang W."/>
            <person name="Chen Q."/>
            <person name="Zhang S."/>
            <person name="Li H."/>
            <person name="Wu J."/>
            <person name="Wang P."/>
            <person name="Li P."/>
            <person name="Shi C."/>
            <person name="Zheng F."/>
            <person name="Jian J."/>
            <person name="Huang B."/>
            <person name="Shan D."/>
            <person name="Shi M."/>
            <person name="Fang C."/>
            <person name="Yue Y."/>
            <person name="Li F."/>
            <person name="Li D."/>
            <person name="Wei S."/>
            <person name="Han B."/>
            <person name="Jiang C."/>
            <person name="Yin Y."/>
            <person name="Xia T."/>
            <person name="Zhang Z."/>
            <person name="Bennetzen J.L."/>
            <person name="Zhao S."/>
            <person name="Wan X."/>
        </authorList>
    </citation>
    <scope>NUCLEOTIDE SEQUENCE [LARGE SCALE GENOMIC DNA]</scope>
    <source>
        <strain evidence="13">cv. Shuchazao</strain>
        <tissue evidence="12">Leaf</tissue>
    </source>
</reference>
<dbReference type="FunFam" id="1.20.910.10:FF:000005">
    <property type="entry name" value="Heme oxygenase 1"/>
    <property type="match status" value="1"/>
</dbReference>
<dbReference type="InterPro" id="IPR016053">
    <property type="entry name" value="Haem_Oase-like"/>
</dbReference>
<dbReference type="Pfam" id="PF11317">
    <property type="entry name" value="DUF3119"/>
    <property type="match status" value="1"/>
</dbReference>
<proteinExistence type="inferred from homology"/>
<evidence type="ECO:0000256" key="8">
    <source>
        <dbReference type="ARBA" id="ARBA00022723"/>
    </source>
</evidence>
<dbReference type="GO" id="GO:0004392">
    <property type="term" value="F:heme oxygenase (decyclizing) activity"/>
    <property type="evidence" value="ECO:0007669"/>
    <property type="project" value="UniProtKB-EC"/>
</dbReference>
<evidence type="ECO:0000313" key="13">
    <source>
        <dbReference type="Proteomes" id="UP000306102"/>
    </source>
</evidence>
<dbReference type="Gene3D" id="1.20.910.10">
    <property type="entry name" value="Heme oxygenase-like"/>
    <property type="match status" value="1"/>
</dbReference>
<keyword evidence="4" id="KW-0150">Chloroplast</keyword>
<keyword evidence="11" id="KW-0408">Iron</keyword>
<comment type="caution">
    <text evidence="12">The sequence shown here is derived from an EMBL/GenBank/DDBJ whole genome shotgun (WGS) entry which is preliminary data.</text>
</comment>
<dbReference type="SUPFAM" id="SSF48613">
    <property type="entry name" value="Heme oxygenase-like"/>
    <property type="match status" value="1"/>
</dbReference>
<dbReference type="Proteomes" id="UP000306102">
    <property type="component" value="Unassembled WGS sequence"/>
</dbReference>
<dbReference type="InterPro" id="IPR016084">
    <property type="entry name" value="Haem_Oase-like_multi-hlx"/>
</dbReference>
<dbReference type="EC" id="1.14.14.18" evidence="3"/>
<keyword evidence="9" id="KW-0809">Transit peptide</keyword>
<dbReference type="GO" id="GO:0046872">
    <property type="term" value="F:metal ion binding"/>
    <property type="evidence" value="ECO:0007669"/>
    <property type="project" value="UniProtKB-KW"/>
</dbReference>
<evidence type="ECO:0000256" key="1">
    <source>
        <dbReference type="ARBA" id="ARBA00004229"/>
    </source>
</evidence>
<evidence type="ECO:0000256" key="7">
    <source>
        <dbReference type="ARBA" id="ARBA00022640"/>
    </source>
</evidence>
<dbReference type="STRING" id="542762.A0A4S4D483"/>
<evidence type="ECO:0000256" key="2">
    <source>
        <dbReference type="ARBA" id="ARBA00006134"/>
    </source>
</evidence>
<evidence type="ECO:0000256" key="5">
    <source>
        <dbReference type="ARBA" id="ARBA00022531"/>
    </source>
</evidence>
<gene>
    <name evidence="12" type="ORF">TEA_025545</name>
</gene>
<keyword evidence="5" id="KW-0602">Photosynthesis</keyword>
<dbReference type="GO" id="GO:0010024">
    <property type="term" value="P:phytochromobilin biosynthetic process"/>
    <property type="evidence" value="ECO:0007669"/>
    <property type="project" value="TreeGrafter"/>
</dbReference>
<protein>
    <recommendedName>
        <fullName evidence="3">heme oxygenase (biliverdin-producing)</fullName>
        <ecNumber evidence="3">1.14.14.18</ecNumber>
    </recommendedName>
</protein>
<keyword evidence="7" id="KW-0934">Plastid</keyword>
<keyword evidence="8" id="KW-0479">Metal-binding</keyword>
<dbReference type="GO" id="GO:0015979">
    <property type="term" value="P:photosynthesis"/>
    <property type="evidence" value="ECO:0007669"/>
    <property type="project" value="UniProtKB-KW"/>
</dbReference>
<organism evidence="12 13">
    <name type="scientific">Camellia sinensis var. sinensis</name>
    <name type="common">China tea</name>
    <dbReference type="NCBI Taxonomy" id="542762"/>
    <lineage>
        <taxon>Eukaryota</taxon>
        <taxon>Viridiplantae</taxon>
        <taxon>Streptophyta</taxon>
        <taxon>Embryophyta</taxon>
        <taxon>Tracheophyta</taxon>
        <taxon>Spermatophyta</taxon>
        <taxon>Magnoliopsida</taxon>
        <taxon>eudicotyledons</taxon>
        <taxon>Gunneridae</taxon>
        <taxon>Pentapetalae</taxon>
        <taxon>asterids</taxon>
        <taxon>Ericales</taxon>
        <taxon>Theaceae</taxon>
        <taxon>Camellia</taxon>
    </lineage>
</organism>
<dbReference type="PANTHER" id="PTHR35703:SF2">
    <property type="entry name" value="HEME OXYGENASE 1, CHLOROPLASTIC-RELATED"/>
    <property type="match status" value="1"/>
</dbReference>
<evidence type="ECO:0000256" key="4">
    <source>
        <dbReference type="ARBA" id="ARBA00022528"/>
    </source>
</evidence>
<name>A0A4S4D483_CAMSN</name>
<evidence type="ECO:0000256" key="11">
    <source>
        <dbReference type="ARBA" id="ARBA00023004"/>
    </source>
</evidence>
<dbReference type="GO" id="GO:0009507">
    <property type="term" value="C:chloroplast"/>
    <property type="evidence" value="ECO:0007669"/>
    <property type="project" value="UniProtKB-SubCell"/>
</dbReference>
<accession>A0A4S4D483</accession>
<evidence type="ECO:0000256" key="6">
    <source>
        <dbReference type="ARBA" id="ARBA00022617"/>
    </source>
</evidence>
<evidence type="ECO:0000313" key="12">
    <source>
        <dbReference type="EMBL" id="THF97141.1"/>
    </source>
</evidence>
<dbReference type="PANTHER" id="PTHR35703">
    <property type="entry name" value="HEME OXYGENASE 1, CHLOROPLASTIC-RELATED"/>
    <property type="match status" value="1"/>
</dbReference>
<keyword evidence="13" id="KW-1185">Reference proteome</keyword>
<keyword evidence="6" id="KW-0349">Heme</keyword>
<evidence type="ECO:0000256" key="9">
    <source>
        <dbReference type="ARBA" id="ARBA00022946"/>
    </source>
</evidence>
<dbReference type="InterPro" id="IPR002051">
    <property type="entry name" value="Haem_Oase"/>
</dbReference>
<evidence type="ECO:0000256" key="3">
    <source>
        <dbReference type="ARBA" id="ARBA00012360"/>
    </source>
</evidence>
<comment type="subcellular location">
    <subcellularLocation>
        <location evidence="1">Plastid</location>
        <location evidence="1">Chloroplast</location>
    </subcellularLocation>
</comment>
<evidence type="ECO:0000256" key="10">
    <source>
        <dbReference type="ARBA" id="ARBA00023002"/>
    </source>
</evidence>
<dbReference type="InterPro" id="IPR021467">
    <property type="entry name" value="DUF3119"/>
</dbReference>
<dbReference type="CDD" id="cd19165">
    <property type="entry name" value="HemeO"/>
    <property type="match status" value="1"/>
</dbReference>
<dbReference type="Pfam" id="PF01126">
    <property type="entry name" value="Heme_oxygenase"/>
    <property type="match status" value="1"/>
</dbReference>